<comment type="caution">
    <text evidence="4">The sequence shown here is derived from an EMBL/GenBank/DDBJ whole genome shotgun (WGS) entry which is preliminary data.</text>
</comment>
<dbReference type="InterPro" id="IPR041186">
    <property type="entry name" value="DUF3823_C"/>
</dbReference>
<dbReference type="Gene3D" id="2.60.40.1120">
    <property type="entry name" value="Carboxypeptidase-like, regulatory domain"/>
    <property type="match status" value="1"/>
</dbReference>
<evidence type="ECO:0000313" key="5">
    <source>
        <dbReference type="Proteomes" id="UP000294498"/>
    </source>
</evidence>
<evidence type="ECO:0000259" key="2">
    <source>
        <dbReference type="Pfam" id="PF12866"/>
    </source>
</evidence>
<proteinExistence type="predicted"/>
<protein>
    <submittedName>
        <fullName evidence="4">Uncharacterized protein DUF3823</fullName>
    </submittedName>
</protein>
<feature type="chain" id="PRO_5020380625" evidence="1">
    <location>
        <begin position="24"/>
        <end position="240"/>
    </location>
</feature>
<feature type="signal peptide" evidence="1">
    <location>
        <begin position="1"/>
        <end position="23"/>
    </location>
</feature>
<dbReference type="AlphaFoldDB" id="A0A4R8DHA9"/>
<name>A0A4R8DHA9_9BACT</name>
<gene>
    <name evidence="4" type="ORF">EDB95_4751</name>
</gene>
<dbReference type="RefSeq" id="WP_162852753.1">
    <property type="nucleotide sequence ID" value="NZ_SODV01000002.1"/>
</dbReference>
<feature type="domain" description="DUF3823" evidence="3">
    <location>
        <begin position="128"/>
        <end position="233"/>
    </location>
</feature>
<dbReference type="PROSITE" id="PS51257">
    <property type="entry name" value="PROKAR_LIPOPROTEIN"/>
    <property type="match status" value="1"/>
</dbReference>
<dbReference type="EMBL" id="SODV01000002">
    <property type="protein sequence ID" value="TDW96915.1"/>
    <property type="molecule type" value="Genomic_DNA"/>
</dbReference>
<feature type="domain" description="DUF3823" evidence="2">
    <location>
        <begin position="28"/>
        <end position="114"/>
    </location>
</feature>
<dbReference type="Pfam" id="PF18003">
    <property type="entry name" value="DUF3823_C"/>
    <property type="match status" value="1"/>
</dbReference>
<evidence type="ECO:0000256" key="1">
    <source>
        <dbReference type="SAM" id="SignalP"/>
    </source>
</evidence>
<evidence type="ECO:0000259" key="3">
    <source>
        <dbReference type="Pfam" id="PF18003"/>
    </source>
</evidence>
<dbReference type="Gene3D" id="2.60.40.2060">
    <property type="match status" value="1"/>
</dbReference>
<organism evidence="4 5">
    <name type="scientific">Dinghuibacter silviterrae</name>
    <dbReference type="NCBI Taxonomy" id="1539049"/>
    <lineage>
        <taxon>Bacteria</taxon>
        <taxon>Pseudomonadati</taxon>
        <taxon>Bacteroidota</taxon>
        <taxon>Chitinophagia</taxon>
        <taxon>Chitinophagales</taxon>
        <taxon>Chitinophagaceae</taxon>
        <taxon>Dinghuibacter</taxon>
    </lineage>
</organism>
<reference evidence="4 5" key="1">
    <citation type="submission" date="2019-03" db="EMBL/GenBank/DDBJ databases">
        <title>Genomic Encyclopedia of Type Strains, Phase IV (KMG-IV): sequencing the most valuable type-strain genomes for metagenomic binning, comparative biology and taxonomic classification.</title>
        <authorList>
            <person name="Goeker M."/>
        </authorList>
    </citation>
    <scope>NUCLEOTIDE SEQUENCE [LARGE SCALE GENOMIC DNA]</scope>
    <source>
        <strain evidence="4 5">DSM 100059</strain>
    </source>
</reference>
<sequence>MKNFLIAALVLAAYSCAKTDNYAAPNSTYQGNLIDSVTGKNLLTETGGASLMLKQLSWSGTPDPYYIPTKPDGSFEDTRIYSGQYSVLPTQGAFWPTDSVVTQIGGSTSQNFTVVPYLEITHFTDTLSADSLVMTCQLMAPRQNGLPEILEIWPFVNSTEFVGSGAFITNFTISDPSNGSYNLAAINSNWNATIAATTYRLVVHGLIAGRTYFARLGVRVNDSYRKYNFSPIVEVDVPTK</sequence>
<dbReference type="Pfam" id="PF12866">
    <property type="entry name" value="DUF3823"/>
    <property type="match status" value="1"/>
</dbReference>
<dbReference type="InterPro" id="IPR024278">
    <property type="entry name" value="DUF3823_N"/>
</dbReference>
<keyword evidence="1" id="KW-0732">Signal</keyword>
<keyword evidence="5" id="KW-1185">Reference proteome</keyword>
<dbReference type="Proteomes" id="UP000294498">
    <property type="component" value="Unassembled WGS sequence"/>
</dbReference>
<evidence type="ECO:0000313" key="4">
    <source>
        <dbReference type="EMBL" id="TDW96915.1"/>
    </source>
</evidence>
<accession>A0A4R8DHA9</accession>